<accession>A0A7C9N5T0</accession>
<dbReference type="InterPro" id="IPR041627">
    <property type="entry name" value="AAA_lid_6"/>
</dbReference>
<evidence type="ECO:0000259" key="1">
    <source>
        <dbReference type="Pfam" id="PF17866"/>
    </source>
</evidence>
<protein>
    <recommendedName>
        <fullName evidence="1">CbbX AAA lid domain-containing protein</fullName>
    </recommendedName>
</protein>
<feature type="domain" description="CbbX AAA lid" evidence="1">
    <location>
        <begin position="29"/>
        <end position="67"/>
    </location>
</feature>
<evidence type="ECO:0000313" key="3">
    <source>
        <dbReference type="Proteomes" id="UP000480570"/>
    </source>
</evidence>
<dbReference type="Proteomes" id="UP000480570">
    <property type="component" value="Unassembled WGS sequence"/>
</dbReference>
<dbReference type="Gene3D" id="1.10.8.60">
    <property type="match status" value="1"/>
</dbReference>
<name>A0A7C9N5T0_9LACO</name>
<gene>
    <name evidence="2" type="ORF">GB992_03835</name>
</gene>
<dbReference type="AlphaFoldDB" id="A0A7C9N5T0"/>
<evidence type="ECO:0000313" key="2">
    <source>
        <dbReference type="EMBL" id="MYV05012.1"/>
    </source>
</evidence>
<dbReference type="EMBL" id="WEZT01000005">
    <property type="protein sequence ID" value="MYV05012.1"/>
    <property type="molecule type" value="Genomic_DNA"/>
</dbReference>
<proteinExistence type="predicted"/>
<organism evidence="2 3">
    <name type="scientific">Furfurilactobacillus rossiae</name>
    <dbReference type="NCBI Taxonomy" id="231049"/>
    <lineage>
        <taxon>Bacteria</taxon>
        <taxon>Bacillati</taxon>
        <taxon>Bacillota</taxon>
        <taxon>Bacilli</taxon>
        <taxon>Lactobacillales</taxon>
        <taxon>Lactobacillaceae</taxon>
        <taxon>Furfurilactobacillus</taxon>
    </lineage>
</organism>
<reference evidence="2 3" key="1">
    <citation type="journal article" date="2019" name="Appl. Environ. Microbiol.">
        <title>Genetic determinants of hydroxycinnamic acid metabolism in heterofermentative lactobacilli.</title>
        <authorList>
            <person name="Gaur G."/>
            <person name="Oh J.H."/>
            <person name="Filannino P."/>
            <person name="Gobbetti M."/>
            <person name="van Pijkeren J.P."/>
            <person name="Ganzle M.G."/>
        </authorList>
    </citation>
    <scope>NUCLEOTIDE SEQUENCE [LARGE SCALE GENOMIC DNA]</scope>
    <source>
        <strain evidence="2 3">FUA3583</strain>
    </source>
</reference>
<comment type="caution">
    <text evidence="2">The sequence shown here is derived from an EMBL/GenBank/DDBJ whole genome shotgun (WGS) entry which is preliminary data.</text>
</comment>
<sequence>MPQLKKQKYAVDREAYSHLVKHNFELSNDHSNGRWVRNLNEQIQRKMALRLSKDENADLSKITDEDLNGVYL</sequence>
<dbReference type="Pfam" id="PF17866">
    <property type="entry name" value="AAA_lid_6"/>
    <property type="match status" value="1"/>
</dbReference>